<dbReference type="EMBL" id="CP000542">
    <property type="protein sequence ID" value="ABM56381.1"/>
    <property type="molecule type" value="Genomic_DNA"/>
</dbReference>
<dbReference type="SUPFAM" id="SSF56931">
    <property type="entry name" value="Outer membrane phospholipase A (OMPLA)"/>
    <property type="match status" value="1"/>
</dbReference>
<protein>
    <recommendedName>
        <fullName evidence="17">Phospholipase A1</fullName>
        <ecNumber evidence="17">3.1.1.32</ecNumber>
        <ecNumber evidence="17">3.1.1.4</ecNumber>
    </recommendedName>
    <alternativeName>
        <fullName evidence="17">Phosphatidylcholine 1-acylhydrolase</fullName>
    </alternativeName>
</protein>
<keyword evidence="10 16" id="KW-0106">Calcium</keyword>
<dbReference type="GO" id="GO:0004623">
    <property type="term" value="F:phospholipase A2 activity"/>
    <property type="evidence" value="ECO:0007669"/>
    <property type="project" value="UniProtKB-EC"/>
</dbReference>
<keyword evidence="20" id="KW-1185">Reference proteome</keyword>
<comment type="catalytic activity">
    <reaction evidence="1 17">
        <text>a 1,2-diacyl-sn-glycero-3-phosphocholine + H2O = a 2-acyl-sn-glycero-3-phosphocholine + a fatty acid + H(+)</text>
        <dbReference type="Rhea" id="RHEA:18689"/>
        <dbReference type="ChEBI" id="CHEBI:15377"/>
        <dbReference type="ChEBI" id="CHEBI:15378"/>
        <dbReference type="ChEBI" id="CHEBI:28868"/>
        <dbReference type="ChEBI" id="CHEBI:57643"/>
        <dbReference type="ChEBI" id="CHEBI:57875"/>
        <dbReference type="EC" id="3.1.1.32"/>
    </reaction>
</comment>
<dbReference type="Gene3D" id="2.40.230.10">
    <property type="entry name" value="Phospholipase A1"/>
    <property type="match status" value="1"/>
</dbReference>
<keyword evidence="7 16" id="KW-0479">Metal-binding</keyword>
<reference evidence="20" key="1">
    <citation type="submission" date="2006-12" db="EMBL/GenBank/DDBJ databases">
        <title>Complete sequence of chromosome 1 of Verminephrobacter eiseniae EF01-2.</title>
        <authorList>
            <person name="Copeland A."/>
            <person name="Lucas S."/>
            <person name="Lapidus A."/>
            <person name="Barry K."/>
            <person name="Detter J.C."/>
            <person name="Glavina del Rio T."/>
            <person name="Dalin E."/>
            <person name="Tice H."/>
            <person name="Pitluck S."/>
            <person name="Chertkov O."/>
            <person name="Brettin T."/>
            <person name="Bruce D."/>
            <person name="Han C."/>
            <person name="Tapia R."/>
            <person name="Gilna P."/>
            <person name="Schmutz J."/>
            <person name="Larimer F."/>
            <person name="Land M."/>
            <person name="Hauser L."/>
            <person name="Kyrpides N."/>
            <person name="Kim E."/>
            <person name="Stahl D."/>
            <person name="Richardson P."/>
        </authorList>
    </citation>
    <scope>NUCLEOTIDE SEQUENCE [LARGE SCALE GENOMIC DNA]</scope>
    <source>
        <strain evidence="20">EF01-2</strain>
    </source>
</reference>
<comment type="catalytic activity">
    <reaction evidence="2 17">
        <text>a 1,2-diacyl-sn-glycero-3-phosphocholine + H2O = a 1-acyl-sn-glycero-3-phosphocholine + a fatty acid + H(+)</text>
        <dbReference type="Rhea" id="RHEA:15801"/>
        <dbReference type="ChEBI" id="CHEBI:15377"/>
        <dbReference type="ChEBI" id="CHEBI:15378"/>
        <dbReference type="ChEBI" id="CHEBI:28868"/>
        <dbReference type="ChEBI" id="CHEBI:57643"/>
        <dbReference type="ChEBI" id="CHEBI:58168"/>
        <dbReference type="EC" id="3.1.1.4"/>
    </reaction>
</comment>
<keyword evidence="8 17" id="KW-0732">Signal</keyword>
<dbReference type="RefSeq" id="WP_011808395.1">
    <property type="nucleotide sequence ID" value="NC_008786.1"/>
</dbReference>
<dbReference type="Pfam" id="PF02253">
    <property type="entry name" value="PLA1"/>
    <property type="match status" value="1"/>
</dbReference>
<evidence type="ECO:0000256" key="1">
    <source>
        <dbReference type="ARBA" id="ARBA00000111"/>
    </source>
</evidence>
<dbReference type="STRING" id="391735.Veis_0598"/>
<evidence type="ECO:0000256" key="14">
    <source>
        <dbReference type="ARBA" id="ARBA00023237"/>
    </source>
</evidence>
<evidence type="ECO:0000313" key="19">
    <source>
        <dbReference type="EMBL" id="ABM56381.1"/>
    </source>
</evidence>
<keyword evidence="5" id="KW-1134">Transmembrane beta strand</keyword>
<dbReference type="Proteomes" id="UP000000374">
    <property type="component" value="Chromosome"/>
</dbReference>
<evidence type="ECO:0000256" key="13">
    <source>
        <dbReference type="ARBA" id="ARBA00023136"/>
    </source>
</evidence>
<dbReference type="EC" id="3.1.1.32" evidence="17"/>
<evidence type="ECO:0000256" key="6">
    <source>
        <dbReference type="ARBA" id="ARBA00022692"/>
    </source>
</evidence>
<evidence type="ECO:0000256" key="4">
    <source>
        <dbReference type="ARBA" id="ARBA00011702"/>
    </source>
</evidence>
<keyword evidence="6" id="KW-0812">Transmembrane</keyword>
<comment type="subcellular location">
    <subcellularLocation>
        <location evidence="17">Cell outer membrane</location>
        <topology evidence="17">Multi-pass membrane protein</topology>
    </subcellularLocation>
    <text evidence="17">One of the very few enzymes located there.</text>
</comment>
<dbReference type="EC" id="3.1.1.4" evidence="17"/>
<dbReference type="AlphaFoldDB" id="A1WFH4"/>
<dbReference type="KEGG" id="vei:Veis_0598"/>
<dbReference type="GO" id="GO:0046872">
    <property type="term" value="F:metal ion binding"/>
    <property type="evidence" value="ECO:0007669"/>
    <property type="project" value="UniProtKB-KW"/>
</dbReference>
<feature type="active site" description="Nucleophile" evidence="15">
    <location>
        <position position="284"/>
    </location>
</feature>
<evidence type="ECO:0000256" key="12">
    <source>
        <dbReference type="ARBA" id="ARBA00023098"/>
    </source>
</evidence>
<feature type="binding site" description="in dimeric form" evidence="16">
    <location>
        <position position="245"/>
    </location>
    <ligand>
        <name>Ca(2+)</name>
        <dbReference type="ChEBI" id="CHEBI:29108"/>
        <label>1</label>
    </ligand>
</feature>
<evidence type="ECO:0000256" key="15">
    <source>
        <dbReference type="PIRSR" id="PIRSR603187-1"/>
    </source>
</evidence>
<dbReference type="GO" id="GO:0016042">
    <property type="term" value="P:lipid catabolic process"/>
    <property type="evidence" value="ECO:0007669"/>
    <property type="project" value="UniProtKB-KW"/>
</dbReference>
<comment type="cofactor">
    <cofactor evidence="17">
        <name>Ca(2+)</name>
        <dbReference type="ChEBI" id="CHEBI:29108"/>
    </cofactor>
    <text evidence="17">Binds 1 Ca(2+) ion per monomer. In the dimeric form the Ca(2+) is bound by different amino acids with binding of each Ca(2+) shared with ligands coming from each monomer. The Ca(2+) ion may have a role in catalysis.</text>
</comment>
<feature type="region of interest" description="Disordered" evidence="18">
    <location>
        <begin position="88"/>
        <end position="135"/>
    </location>
</feature>
<comment type="function">
    <text evidence="17">Hydrolysis of phosphatidylcholine with phospholipase A2 (EC 3.1.1.4) and phospholipase A1 (EC 3.1.1.32) activities.</text>
</comment>
<feature type="chain" id="PRO_5019614253" description="Phospholipase A1" evidence="17">
    <location>
        <begin position="48"/>
        <end position="421"/>
    </location>
</feature>
<dbReference type="HOGENOM" id="CLU_045813_0_0_4"/>
<evidence type="ECO:0000256" key="11">
    <source>
        <dbReference type="ARBA" id="ARBA00022963"/>
    </source>
</evidence>
<keyword evidence="12 17" id="KW-0443">Lipid metabolism</keyword>
<evidence type="ECO:0000313" key="20">
    <source>
        <dbReference type="Proteomes" id="UP000000374"/>
    </source>
</evidence>
<keyword evidence="9 17" id="KW-0378">Hydrolase</keyword>
<gene>
    <name evidence="19" type="ordered locus">Veis_0598</name>
</gene>
<keyword evidence="13" id="KW-0472">Membrane</keyword>
<evidence type="ECO:0000256" key="7">
    <source>
        <dbReference type="ARBA" id="ARBA00022723"/>
    </source>
</evidence>
<feature type="binding site" description="in dimeric form" evidence="16">
    <location>
        <position position="328"/>
    </location>
    <ligand>
        <name>Ca(2+)</name>
        <dbReference type="ChEBI" id="CHEBI:29108"/>
        <label>1</label>
    </ligand>
</feature>
<dbReference type="GO" id="GO:0008970">
    <property type="term" value="F:phospholipase A1 activity"/>
    <property type="evidence" value="ECO:0007669"/>
    <property type="project" value="UniProtKB-EC"/>
</dbReference>
<dbReference type="GeneID" id="76459300"/>
<evidence type="ECO:0000256" key="18">
    <source>
        <dbReference type="SAM" id="MobiDB-lite"/>
    </source>
</evidence>
<sequence>MPQPPAAHTTPHAGGLALTPVARPLVPSLASAALLLAALAPAGAALAQTMPAATGADSSAWRRCSALSGNDPARLACFDAWAAQQDWQAPGASADSADGSSDNSDHSARSARPASALPVDSPPPHPGSSDSAHAGCRDPQYSDLARFWELESGSDCGIFNFRGYRPITVSIVVASGVNRQPLSSAEGNSATTSIPYRHTENRIQLSVRTKLAQDLLTQNWPTLRDSLWFGYTQQSYWQLFTPDISRPFRTTDHEPELIYVYPSTAQLPLGWRWRYSGIGLVHQSNGQSKPLSRSWNRVYLMTGIELDRRWSVNARIWERIPESADSDDNPGISDYIGRAELSAFWNLNQYNTLGATVRHTLSRSNRGSVRLEWLQALGAVRWGSKSSLRLHTALFRGHGDSVIDYNYKRTVFSLGLSLVDF</sequence>
<proteinExistence type="inferred from homology"/>
<dbReference type="GO" id="GO:0009279">
    <property type="term" value="C:cell outer membrane"/>
    <property type="evidence" value="ECO:0007669"/>
    <property type="project" value="UniProtKB-SubCell"/>
</dbReference>
<feature type="compositionally biased region" description="Low complexity" evidence="18">
    <location>
        <begin position="88"/>
        <end position="102"/>
    </location>
</feature>
<comment type="subunit">
    <text evidence="4 17">Homodimer; dimerization is reversible, and the dimeric form is the active one.</text>
</comment>
<evidence type="ECO:0000256" key="5">
    <source>
        <dbReference type="ARBA" id="ARBA00022452"/>
    </source>
</evidence>
<organism evidence="19 20">
    <name type="scientific">Verminephrobacter eiseniae (strain EF01-2)</name>
    <dbReference type="NCBI Taxonomy" id="391735"/>
    <lineage>
        <taxon>Bacteria</taxon>
        <taxon>Pseudomonadati</taxon>
        <taxon>Pseudomonadota</taxon>
        <taxon>Betaproteobacteria</taxon>
        <taxon>Burkholderiales</taxon>
        <taxon>Comamonadaceae</taxon>
        <taxon>Verminephrobacter</taxon>
    </lineage>
</organism>
<evidence type="ECO:0000256" key="2">
    <source>
        <dbReference type="ARBA" id="ARBA00001604"/>
    </source>
</evidence>
<dbReference type="InterPro" id="IPR036541">
    <property type="entry name" value="PLipase_A1_sf"/>
</dbReference>
<evidence type="ECO:0000256" key="17">
    <source>
        <dbReference type="RuleBase" id="RU366027"/>
    </source>
</evidence>
<evidence type="ECO:0000256" key="16">
    <source>
        <dbReference type="PIRSR" id="PIRSR603187-2"/>
    </source>
</evidence>
<dbReference type="PRINTS" id="PR01486">
    <property type="entry name" value="PHPHLIPASEA1"/>
</dbReference>
<evidence type="ECO:0000256" key="10">
    <source>
        <dbReference type="ARBA" id="ARBA00022837"/>
    </source>
</evidence>
<evidence type="ECO:0000256" key="8">
    <source>
        <dbReference type="ARBA" id="ARBA00022729"/>
    </source>
</evidence>
<evidence type="ECO:0000256" key="9">
    <source>
        <dbReference type="ARBA" id="ARBA00022801"/>
    </source>
</evidence>
<comment type="similarity">
    <text evidence="3 17">Belongs to the phospholipase A1 family.</text>
</comment>
<keyword evidence="11 17" id="KW-0442">Lipid degradation</keyword>
<dbReference type="PANTHER" id="PTHR40457">
    <property type="entry name" value="PHOSPHOLIPASE A1"/>
    <property type="match status" value="1"/>
</dbReference>
<feature type="binding site" description="in dimeric form" evidence="16">
    <location>
        <position position="292"/>
    </location>
    <ligand>
        <name>Ca(2+)</name>
        <dbReference type="ChEBI" id="CHEBI:29108"/>
        <label>1</label>
    </ligand>
</feature>
<dbReference type="eggNOG" id="COG2829">
    <property type="taxonomic scope" value="Bacteria"/>
</dbReference>
<feature type="active site" description="Proton acceptor" evidence="15">
    <location>
        <position position="282"/>
    </location>
</feature>
<evidence type="ECO:0000256" key="3">
    <source>
        <dbReference type="ARBA" id="ARBA00010525"/>
    </source>
</evidence>
<dbReference type="InterPro" id="IPR003187">
    <property type="entry name" value="PLipase_A1"/>
</dbReference>
<keyword evidence="14 17" id="KW-0998">Cell outer membrane</keyword>
<name>A1WFH4_VEREI</name>
<accession>A1WFH4</accession>
<dbReference type="PANTHER" id="PTHR40457:SF1">
    <property type="entry name" value="PHOSPHOLIPASE A1"/>
    <property type="match status" value="1"/>
</dbReference>
<feature type="signal peptide" evidence="17">
    <location>
        <begin position="1"/>
        <end position="47"/>
    </location>
</feature>